<feature type="domain" description="RING-type" evidence="6">
    <location>
        <begin position="528"/>
        <end position="568"/>
    </location>
</feature>
<feature type="compositionally biased region" description="Basic and acidic residues" evidence="5">
    <location>
        <begin position="466"/>
        <end position="483"/>
    </location>
</feature>
<name>A0A2T7NLN2_POMCA</name>
<dbReference type="CDD" id="cd19757">
    <property type="entry name" value="Bbox1"/>
    <property type="match status" value="2"/>
</dbReference>
<evidence type="ECO:0000313" key="9">
    <source>
        <dbReference type="Proteomes" id="UP000245119"/>
    </source>
</evidence>
<feature type="domain" description="B box-type" evidence="7">
    <location>
        <begin position="663"/>
        <end position="710"/>
    </location>
</feature>
<dbReference type="Pfam" id="PF00097">
    <property type="entry name" value="zf-C3HC4"/>
    <property type="match status" value="2"/>
</dbReference>
<organism evidence="8 9">
    <name type="scientific">Pomacea canaliculata</name>
    <name type="common">Golden apple snail</name>
    <dbReference type="NCBI Taxonomy" id="400727"/>
    <lineage>
        <taxon>Eukaryota</taxon>
        <taxon>Metazoa</taxon>
        <taxon>Spiralia</taxon>
        <taxon>Lophotrochozoa</taxon>
        <taxon>Mollusca</taxon>
        <taxon>Gastropoda</taxon>
        <taxon>Caenogastropoda</taxon>
        <taxon>Architaenioglossa</taxon>
        <taxon>Ampullarioidea</taxon>
        <taxon>Ampullariidae</taxon>
        <taxon>Pomacea</taxon>
    </lineage>
</organism>
<dbReference type="InterPro" id="IPR018957">
    <property type="entry name" value="Znf_C3HC4_RING-type"/>
</dbReference>
<dbReference type="SUPFAM" id="SSF57850">
    <property type="entry name" value="RING/U-box"/>
    <property type="match status" value="2"/>
</dbReference>
<proteinExistence type="predicted"/>
<dbReference type="PANTHER" id="PTHR25462:SF296">
    <property type="entry name" value="MEIOTIC P26, ISOFORM F"/>
    <property type="match status" value="1"/>
</dbReference>
<keyword evidence="1" id="KW-0479">Metal-binding</keyword>
<feature type="domain" description="RING-type" evidence="6">
    <location>
        <begin position="66"/>
        <end position="106"/>
    </location>
</feature>
<dbReference type="GO" id="GO:0008270">
    <property type="term" value="F:zinc ion binding"/>
    <property type="evidence" value="ECO:0007669"/>
    <property type="project" value="UniProtKB-KW"/>
</dbReference>
<dbReference type="Gene3D" id="3.30.160.60">
    <property type="entry name" value="Classic Zinc Finger"/>
    <property type="match status" value="2"/>
</dbReference>
<dbReference type="InterPro" id="IPR047153">
    <property type="entry name" value="TRIM45/56/19-like"/>
</dbReference>
<evidence type="ECO:0000313" key="8">
    <source>
        <dbReference type="EMBL" id="PVD22070.1"/>
    </source>
</evidence>
<dbReference type="PROSITE" id="PS50089">
    <property type="entry name" value="ZF_RING_2"/>
    <property type="match status" value="2"/>
</dbReference>
<dbReference type="PANTHER" id="PTHR25462">
    <property type="entry name" value="BONUS, ISOFORM C-RELATED"/>
    <property type="match status" value="1"/>
</dbReference>
<dbReference type="Proteomes" id="UP000245119">
    <property type="component" value="Linkage Group LG11"/>
</dbReference>
<dbReference type="SUPFAM" id="SSF57845">
    <property type="entry name" value="B-box zinc-binding domain"/>
    <property type="match status" value="1"/>
</dbReference>
<accession>A0A2T7NLN2</accession>
<dbReference type="InterPro" id="IPR017907">
    <property type="entry name" value="Znf_RING_CS"/>
</dbReference>
<evidence type="ECO:0000259" key="7">
    <source>
        <dbReference type="PROSITE" id="PS50119"/>
    </source>
</evidence>
<dbReference type="SMART" id="SM00336">
    <property type="entry name" value="BBOX"/>
    <property type="match status" value="3"/>
</dbReference>
<evidence type="ECO:0000256" key="2">
    <source>
        <dbReference type="ARBA" id="ARBA00022771"/>
    </source>
</evidence>
<dbReference type="SMART" id="SM00184">
    <property type="entry name" value="RING"/>
    <property type="match status" value="2"/>
</dbReference>
<dbReference type="GO" id="GO:0061630">
    <property type="term" value="F:ubiquitin protein ligase activity"/>
    <property type="evidence" value="ECO:0007669"/>
    <property type="project" value="TreeGrafter"/>
</dbReference>
<evidence type="ECO:0000259" key="6">
    <source>
        <dbReference type="PROSITE" id="PS50089"/>
    </source>
</evidence>
<dbReference type="InterPro" id="IPR013083">
    <property type="entry name" value="Znf_RING/FYVE/PHD"/>
</dbReference>
<keyword evidence="2 4" id="KW-0863">Zinc-finger</keyword>
<comment type="caution">
    <text evidence="8">The sequence shown here is derived from an EMBL/GenBank/DDBJ whole genome shotgun (WGS) entry which is preliminary data.</text>
</comment>
<gene>
    <name evidence="8" type="ORF">C0Q70_17873</name>
</gene>
<evidence type="ECO:0000256" key="5">
    <source>
        <dbReference type="SAM" id="MobiDB-lite"/>
    </source>
</evidence>
<evidence type="ECO:0008006" key="10">
    <source>
        <dbReference type="Google" id="ProtNLM"/>
    </source>
</evidence>
<dbReference type="Gene3D" id="2.30.30.30">
    <property type="match status" value="1"/>
</dbReference>
<feature type="domain" description="B box-type" evidence="7">
    <location>
        <begin position="144"/>
        <end position="190"/>
    </location>
</feature>
<sequence length="967" mass="106990">MFFADKSVPDKASSRAAQNRFSCHRFIIPGVKHGESDHRSPTCPIIRVHLHSKMATPCSQPKETECPVCMDYFTKPKILPCGHLLCQGCVIQWMDSNPPAGCPTCRYPITEPQENLHQNSAVVANALPTDYVMKALVECSVVLSKPRICCACDGVKAVSICMQCQDMMCSSCAEIHKKMSISRSHDVESLSTVTPERLAYSCPALCADHGDQQFLYCVQHNLALCPSCNILQHTECTELKNLQDQVKSAARYLNDVINAISEAEHKLEQAIDHVDSNLQKVNVDEEEDMAQLDTIFDHLTNVMEVCRNKLKDRTCGEHSRVKSSLRDNKTILESRLGILKSHTHLATRARQVAVGPVLIAASKALTHRVNSLDLTVNLNEHLVESPVPTAVRCKEVIMGIEEELQMLGDQMSKPLSIASSTLDIGLMAPRDQPSSSYHTRATRPALLLQNTSGPVEATPAMLQHPASHDDHISDSSGDRERRTRPFRIRSGQRASITGGPFRVRDEKYVGWRSFIMSANSAPPHEMECAVCTKDFTTPKILPCGHLLCKNCVISWTDTRSDAGCPLCRCPIVEPRDQLNRSSADVADALPTDFVMEALVESARVLAKDRICCVCDGVTADFICMQCMDMMCSACAKIHKKMSMSRSHDVESVSTVTPERLAASRPALCADHGDKQSLFCVQHGLVLCLSCSFLKHRECTQVKELHDQMRTADSLLGGLIVTLGNAEQNLDQALRQLNSRLQEVDADEKANMAEVDKIFDYLQQQVDVCRNHLKERTRDVHSKARASLHDVRAALKNRFWKMTSHKQIVTRARAVAPRPALIHVTQALIDRVNSLDLTADLTGHVLAKPVPSAKWCEEVVMRVVDDLQRLGHRTTESWLRGPMVDMEPLSSSSSSHSGHTGGDGDSCPVGDVQECNSVVVGQRVGINEGILMGYTGYVLDIKNNEVIVKLDSLQTPMTFNKSFLTTLP</sequence>
<evidence type="ECO:0000256" key="3">
    <source>
        <dbReference type="ARBA" id="ARBA00022833"/>
    </source>
</evidence>
<dbReference type="InterPro" id="IPR014722">
    <property type="entry name" value="Rib_uL2_dom2"/>
</dbReference>
<keyword evidence="3" id="KW-0862">Zinc</keyword>
<dbReference type="PROSITE" id="PS50119">
    <property type="entry name" value="ZF_BBOX"/>
    <property type="match status" value="3"/>
</dbReference>
<feature type="domain" description="B box-type" evidence="7">
    <location>
        <begin position="606"/>
        <end position="652"/>
    </location>
</feature>
<dbReference type="AlphaFoldDB" id="A0A2T7NLN2"/>
<keyword evidence="9" id="KW-1185">Reference proteome</keyword>
<dbReference type="Gene3D" id="3.30.40.10">
    <property type="entry name" value="Zinc/RING finger domain, C3HC4 (zinc finger)"/>
    <property type="match status" value="2"/>
</dbReference>
<reference evidence="8 9" key="1">
    <citation type="submission" date="2018-04" db="EMBL/GenBank/DDBJ databases">
        <title>The genome of golden apple snail Pomacea canaliculata provides insight into stress tolerance and invasive adaptation.</title>
        <authorList>
            <person name="Liu C."/>
            <person name="Liu B."/>
            <person name="Ren Y."/>
            <person name="Zhang Y."/>
            <person name="Wang H."/>
            <person name="Li S."/>
            <person name="Jiang F."/>
            <person name="Yin L."/>
            <person name="Zhang G."/>
            <person name="Qian W."/>
            <person name="Fan W."/>
        </authorList>
    </citation>
    <scope>NUCLEOTIDE SEQUENCE [LARGE SCALE GENOMIC DNA]</scope>
    <source>
        <strain evidence="8">SZHN2017</strain>
        <tissue evidence="8">Muscle</tissue>
    </source>
</reference>
<dbReference type="PROSITE" id="PS00518">
    <property type="entry name" value="ZF_RING_1"/>
    <property type="match status" value="2"/>
</dbReference>
<protein>
    <recommendedName>
        <fullName evidence="10">RING-type E3 ubiquitin transferase</fullName>
    </recommendedName>
</protein>
<evidence type="ECO:0000256" key="4">
    <source>
        <dbReference type="PROSITE-ProRule" id="PRU00024"/>
    </source>
</evidence>
<evidence type="ECO:0000256" key="1">
    <source>
        <dbReference type="ARBA" id="ARBA00022723"/>
    </source>
</evidence>
<dbReference type="EMBL" id="PZQS01000011">
    <property type="protein sequence ID" value="PVD22070.1"/>
    <property type="molecule type" value="Genomic_DNA"/>
</dbReference>
<dbReference type="InterPro" id="IPR001841">
    <property type="entry name" value="Znf_RING"/>
</dbReference>
<feature type="region of interest" description="Disordered" evidence="5">
    <location>
        <begin position="883"/>
        <end position="907"/>
    </location>
</feature>
<dbReference type="Pfam" id="PF00643">
    <property type="entry name" value="zf-B_box"/>
    <property type="match status" value="1"/>
</dbReference>
<dbReference type="InterPro" id="IPR000315">
    <property type="entry name" value="Znf_B-box"/>
</dbReference>
<dbReference type="OrthoDB" id="10066958at2759"/>
<feature type="region of interest" description="Disordered" evidence="5">
    <location>
        <begin position="465"/>
        <end position="484"/>
    </location>
</feature>